<feature type="transmembrane region" description="Helical" evidence="1">
    <location>
        <begin position="53"/>
        <end position="76"/>
    </location>
</feature>
<sequence>MQNARCVIPNILSLTLTLTLAVLLGGAVAMEKQQGSGVSKEEVPATILKEQNLGLTLGIYITLLIIMVGLGVYVYLPVNNNNNNHHDSGRHMSSSRSP</sequence>
<dbReference type="Proteomes" id="UP000838412">
    <property type="component" value="Chromosome 1"/>
</dbReference>
<keyword evidence="4" id="KW-1185">Reference proteome</keyword>
<feature type="chain" id="PRO_5035442386" evidence="2">
    <location>
        <begin position="30"/>
        <end position="98"/>
    </location>
</feature>
<dbReference type="EMBL" id="OV696686">
    <property type="protein sequence ID" value="CAH1233815.1"/>
    <property type="molecule type" value="Genomic_DNA"/>
</dbReference>
<keyword evidence="1" id="KW-0812">Transmembrane</keyword>
<name>A0A8J9VDI8_BRALA</name>
<reference evidence="3" key="1">
    <citation type="submission" date="2022-01" db="EMBL/GenBank/DDBJ databases">
        <authorList>
            <person name="Braso-Vives M."/>
        </authorList>
    </citation>
    <scope>NUCLEOTIDE SEQUENCE</scope>
</reference>
<protein>
    <submittedName>
        <fullName evidence="3">Hypp834 protein</fullName>
    </submittedName>
</protein>
<proteinExistence type="predicted"/>
<evidence type="ECO:0000256" key="2">
    <source>
        <dbReference type="SAM" id="SignalP"/>
    </source>
</evidence>
<gene>
    <name evidence="3" type="primary">Hypp834</name>
    <name evidence="3" type="ORF">BLAG_LOCUS2454</name>
</gene>
<keyword evidence="1" id="KW-1133">Transmembrane helix</keyword>
<feature type="signal peptide" evidence="2">
    <location>
        <begin position="1"/>
        <end position="29"/>
    </location>
</feature>
<keyword evidence="2" id="KW-0732">Signal</keyword>
<evidence type="ECO:0000313" key="4">
    <source>
        <dbReference type="Proteomes" id="UP000838412"/>
    </source>
</evidence>
<dbReference type="AlphaFoldDB" id="A0A8J9VDI8"/>
<evidence type="ECO:0000256" key="1">
    <source>
        <dbReference type="SAM" id="Phobius"/>
    </source>
</evidence>
<evidence type="ECO:0000313" key="3">
    <source>
        <dbReference type="EMBL" id="CAH1233815.1"/>
    </source>
</evidence>
<keyword evidence="1" id="KW-0472">Membrane</keyword>
<accession>A0A8J9VDI8</accession>
<organism evidence="3 4">
    <name type="scientific">Branchiostoma lanceolatum</name>
    <name type="common">Common lancelet</name>
    <name type="synonym">Amphioxus lanceolatum</name>
    <dbReference type="NCBI Taxonomy" id="7740"/>
    <lineage>
        <taxon>Eukaryota</taxon>
        <taxon>Metazoa</taxon>
        <taxon>Chordata</taxon>
        <taxon>Cephalochordata</taxon>
        <taxon>Leptocardii</taxon>
        <taxon>Amphioxiformes</taxon>
        <taxon>Branchiostomatidae</taxon>
        <taxon>Branchiostoma</taxon>
    </lineage>
</organism>